<dbReference type="SUPFAM" id="SSF56176">
    <property type="entry name" value="FAD-binding/transporter-associated domain-like"/>
    <property type="match status" value="1"/>
</dbReference>
<comment type="caution">
    <text evidence="5">The sequence shown here is derived from an EMBL/GenBank/DDBJ whole genome shotgun (WGS) entry which is preliminary data.</text>
</comment>
<accession>A0ABR1IWL0</accession>
<feature type="domain" description="FAD-binding PCMH-type" evidence="4">
    <location>
        <begin position="126"/>
        <end position="312"/>
    </location>
</feature>
<dbReference type="Proteomes" id="UP001498398">
    <property type="component" value="Unassembled WGS sequence"/>
</dbReference>
<dbReference type="PANTHER" id="PTHR13878">
    <property type="entry name" value="GULONOLACTONE OXIDASE"/>
    <property type="match status" value="1"/>
</dbReference>
<name>A0ABR1IWL0_9AGAR</name>
<evidence type="ECO:0000256" key="1">
    <source>
        <dbReference type="ARBA" id="ARBA00005466"/>
    </source>
</evidence>
<evidence type="ECO:0000259" key="4">
    <source>
        <dbReference type="PROSITE" id="PS51387"/>
    </source>
</evidence>
<keyword evidence="6" id="KW-1185">Reference proteome</keyword>
<keyword evidence="3" id="KW-0732">Signal</keyword>
<dbReference type="InterPro" id="IPR050432">
    <property type="entry name" value="FAD-linked_Oxidoreductases_BP"/>
</dbReference>
<evidence type="ECO:0000256" key="2">
    <source>
        <dbReference type="ARBA" id="ARBA00023002"/>
    </source>
</evidence>
<evidence type="ECO:0000313" key="6">
    <source>
        <dbReference type="Proteomes" id="UP001498398"/>
    </source>
</evidence>
<dbReference type="PROSITE" id="PS51387">
    <property type="entry name" value="FAD_PCMH"/>
    <property type="match status" value="1"/>
</dbReference>
<feature type="chain" id="PRO_5045319560" description="FAD-binding PCMH-type domain-containing protein" evidence="3">
    <location>
        <begin position="20"/>
        <end position="602"/>
    </location>
</feature>
<gene>
    <name evidence="5" type="ORF">VKT23_015819</name>
</gene>
<keyword evidence="2" id="KW-0560">Oxidoreductase</keyword>
<evidence type="ECO:0000256" key="3">
    <source>
        <dbReference type="SAM" id="SignalP"/>
    </source>
</evidence>
<evidence type="ECO:0000313" key="5">
    <source>
        <dbReference type="EMBL" id="KAK7443222.1"/>
    </source>
</evidence>
<dbReference type="PANTHER" id="PTHR13878:SF91">
    <property type="entry name" value="FAD BINDING DOMAIN PROTEIN (AFU_ORTHOLOGUE AFUA_6G12070)-RELATED"/>
    <property type="match status" value="1"/>
</dbReference>
<dbReference type="Gene3D" id="3.30.465.10">
    <property type="match status" value="1"/>
</dbReference>
<dbReference type="InterPro" id="IPR016166">
    <property type="entry name" value="FAD-bd_PCMH"/>
</dbReference>
<dbReference type="Pfam" id="PF01565">
    <property type="entry name" value="FAD_binding_4"/>
    <property type="match status" value="1"/>
</dbReference>
<protein>
    <recommendedName>
        <fullName evidence="4">FAD-binding PCMH-type domain-containing protein</fullName>
    </recommendedName>
</protein>
<dbReference type="InterPro" id="IPR016169">
    <property type="entry name" value="FAD-bd_PCMH_sub2"/>
</dbReference>
<dbReference type="Gene3D" id="3.40.462.20">
    <property type="match status" value="1"/>
</dbReference>
<reference evidence="5 6" key="1">
    <citation type="submission" date="2024-01" db="EMBL/GenBank/DDBJ databases">
        <title>A draft genome for the cacao thread blight pathogen Marasmiellus scandens.</title>
        <authorList>
            <person name="Baruah I.K."/>
            <person name="Leung J."/>
            <person name="Bukari Y."/>
            <person name="Amoako-Attah I."/>
            <person name="Meinhardt L.W."/>
            <person name="Bailey B.A."/>
            <person name="Cohen S.P."/>
        </authorList>
    </citation>
    <scope>NUCLEOTIDE SEQUENCE [LARGE SCALE GENOMIC DNA]</scope>
    <source>
        <strain evidence="5 6">GH-19</strain>
    </source>
</reference>
<dbReference type="Pfam" id="PF08031">
    <property type="entry name" value="BBE"/>
    <property type="match status" value="1"/>
</dbReference>
<proteinExistence type="inferred from homology"/>
<comment type="similarity">
    <text evidence="1">Belongs to the oxygen-dependent FAD-linked oxidoreductase family.</text>
</comment>
<dbReference type="EMBL" id="JBANRG010000055">
    <property type="protein sequence ID" value="KAK7443222.1"/>
    <property type="molecule type" value="Genomic_DNA"/>
</dbReference>
<dbReference type="InterPro" id="IPR006094">
    <property type="entry name" value="Oxid_FAD_bind_N"/>
</dbReference>
<feature type="signal peptide" evidence="3">
    <location>
        <begin position="1"/>
        <end position="19"/>
    </location>
</feature>
<dbReference type="InterPro" id="IPR012951">
    <property type="entry name" value="BBE"/>
</dbReference>
<organism evidence="5 6">
    <name type="scientific">Marasmiellus scandens</name>
    <dbReference type="NCBI Taxonomy" id="2682957"/>
    <lineage>
        <taxon>Eukaryota</taxon>
        <taxon>Fungi</taxon>
        <taxon>Dikarya</taxon>
        <taxon>Basidiomycota</taxon>
        <taxon>Agaricomycotina</taxon>
        <taxon>Agaricomycetes</taxon>
        <taxon>Agaricomycetidae</taxon>
        <taxon>Agaricales</taxon>
        <taxon>Marasmiineae</taxon>
        <taxon>Omphalotaceae</taxon>
        <taxon>Marasmiellus</taxon>
    </lineage>
</organism>
<sequence length="602" mass="64158">MRRSTTAFFLLSLSAFSSAKTTCKCLPGQSCFPTVDEWTEFGSRLSSPETLTVGQRPMGAVCYKSDPLYSADACQALNASVSGFNWVFMSSQIDATNYLNFDSIVTLEGLNGCPYFPVSDNSTCEQGRVPPYAVNVSSVEDIVESVKFASSNNLRLVVKNTGHEAIGRAFGVGALEVFTHNLKNLTIHDSFVPCGAPEGTEGVHAMTMGAGVDWNQAYDAADAVNRTVVGGLSPVGTVGAAAGWQLGTGHSVISPFYGLGVDNSLEFTVVLPNASVVTVNEYLTPDLFWAIRGGGGPSFGIVVDVTVRTHAGLPYTGAFFVGSTETEEAYVTLLATWMKYHNSISDAGWGGVWPFAEGTLALTFAAQGTPPIQPEALSTMDAFLAEAQNITGVTVSVSTYHNYTSFGQFAHDNLVEPTKAIGFNYTTVVPGQVQSVTSSWLLPREVTAPENAQMLAELMANVTAVGTPFFVGGGKVTDLSKNTSSAANPAWRTTITDMTILGGGPATANTTLLQSVVHADIQPFRALAPPPMGGMYLNEADIMEEEWQIAQWGEQYPRLLALKKEIDPNELLIVHMGVGSEGWDTEIVCKANEDEDDVTCSN</sequence>
<dbReference type="InterPro" id="IPR036318">
    <property type="entry name" value="FAD-bd_PCMH-like_sf"/>
</dbReference>